<keyword evidence="1" id="KW-1185">Reference proteome</keyword>
<organism evidence="2">
    <name type="scientific">Strongyloides stercoralis</name>
    <name type="common">Threadworm</name>
    <dbReference type="NCBI Taxonomy" id="6248"/>
    <lineage>
        <taxon>Eukaryota</taxon>
        <taxon>Metazoa</taxon>
        <taxon>Ecdysozoa</taxon>
        <taxon>Nematoda</taxon>
        <taxon>Chromadorea</taxon>
        <taxon>Rhabditida</taxon>
        <taxon>Tylenchina</taxon>
        <taxon>Panagrolaimomorpha</taxon>
        <taxon>Strongyloidoidea</taxon>
        <taxon>Strongyloididae</taxon>
        <taxon>Strongyloides</taxon>
    </lineage>
</organism>
<evidence type="ECO:0000313" key="2">
    <source>
        <dbReference type="WBParaSite" id="SSTP_0000035200.1"/>
    </source>
</evidence>
<dbReference type="WBParaSite" id="SSTP_0000035200.1">
    <property type="protein sequence ID" value="SSTP_0000035200.1"/>
    <property type="gene ID" value="SSTP_0000035200"/>
</dbReference>
<accession>A0A0K0DSZ1</accession>
<dbReference type="AlphaFoldDB" id="A0A0K0DSZ1"/>
<dbReference type="WBParaSite" id="TCONS_00016432.p1">
    <property type="protein sequence ID" value="TCONS_00016432.p1"/>
    <property type="gene ID" value="XLOC_011033"/>
</dbReference>
<evidence type="ECO:0000313" key="1">
    <source>
        <dbReference type="Proteomes" id="UP000035681"/>
    </source>
</evidence>
<proteinExistence type="predicted"/>
<name>A0A0K0DSZ1_STRER</name>
<reference evidence="2" key="1">
    <citation type="submission" date="2015-08" db="UniProtKB">
        <authorList>
            <consortium name="WormBaseParasite"/>
        </authorList>
    </citation>
    <scope>IDENTIFICATION</scope>
</reference>
<evidence type="ECO:0000313" key="3">
    <source>
        <dbReference type="WBParaSite" id="TCONS_00016432.p1"/>
    </source>
</evidence>
<dbReference type="Proteomes" id="UP000035681">
    <property type="component" value="Unplaced"/>
</dbReference>
<protein>
    <submittedName>
        <fullName evidence="2 3">Uncharacterized protein</fullName>
    </submittedName>
</protein>
<sequence>MESLQRSVYRHIGDLSYKRKAKKLVSETSSKNSPHYLSNNSGLNYQMNPCYLYDPNQNLTDKINLNYNNIISNDQKFETKEEVNDYNISDDNTHNLSSNKINNISSSKRLTSFISKPAVQSKKVSNSITKIFGLKKHDKMVNEIDDINSFSNIAEDENTNDVLFKLNDKNNNDEIISASINKEDNYQEKEKVLSKFQKLKKGLIVVDPRKVKPNAKKNEYKECLILSDEE</sequence>